<sequence>MHAGVSTPLEPITLEFGGRAGLTSFPYDVFADAPHDHGAVVLDERGRSQYASSQHCQERSNQAVPQTVQEPTDRCFAGPDQTLAATGTSQNNPPTLHPYIKAPVALLSPQQTTSPQLPSTQRPIPSHNNNCNQQPGAMSTSSQYHIPFPTNFLSLNTPVKRSGDVPSSTITNSELSSAAVAQLPEQPAHGFLSNRPDGMARHQSVSSVASVSTATDSVGGSPPSLPAKDARSPSVGETTFTPLALNSHHAPLPPSSHRALGERGVKSWFLTNRR</sequence>
<comment type="caution">
    <text evidence="1">The sequence shown here is derived from an EMBL/GenBank/DDBJ whole genome shotgun (WGS) entry which is preliminary data.</text>
</comment>
<protein>
    <submittedName>
        <fullName evidence="1">Uncharacterized protein</fullName>
    </submittedName>
</protein>
<dbReference type="Proteomes" id="UP001153331">
    <property type="component" value="Unassembled WGS sequence"/>
</dbReference>
<accession>A0ACC2IBA6</accession>
<evidence type="ECO:0000313" key="2">
    <source>
        <dbReference type="Proteomes" id="UP001153331"/>
    </source>
</evidence>
<evidence type="ECO:0000313" key="1">
    <source>
        <dbReference type="EMBL" id="KAJ8112431.1"/>
    </source>
</evidence>
<dbReference type="EMBL" id="JAPHNI010000325">
    <property type="protein sequence ID" value="KAJ8112431.1"/>
    <property type="molecule type" value="Genomic_DNA"/>
</dbReference>
<organism evidence="1 2">
    <name type="scientific">Boeremia exigua</name>
    <dbReference type="NCBI Taxonomy" id="749465"/>
    <lineage>
        <taxon>Eukaryota</taxon>
        <taxon>Fungi</taxon>
        <taxon>Dikarya</taxon>
        <taxon>Ascomycota</taxon>
        <taxon>Pezizomycotina</taxon>
        <taxon>Dothideomycetes</taxon>
        <taxon>Pleosporomycetidae</taxon>
        <taxon>Pleosporales</taxon>
        <taxon>Pleosporineae</taxon>
        <taxon>Didymellaceae</taxon>
        <taxon>Boeremia</taxon>
    </lineage>
</organism>
<gene>
    <name evidence="1" type="ORF">OPT61_g5196</name>
</gene>
<reference evidence="1" key="1">
    <citation type="submission" date="2022-11" db="EMBL/GenBank/DDBJ databases">
        <title>Genome Sequence of Boeremia exigua.</title>
        <authorList>
            <person name="Buettner E."/>
        </authorList>
    </citation>
    <scope>NUCLEOTIDE SEQUENCE</scope>
    <source>
        <strain evidence="1">CU02</strain>
    </source>
</reference>
<name>A0ACC2IBA6_9PLEO</name>
<proteinExistence type="predicted"/>
<keyword evidence="2" id="KW-1185">Reference proteome</keyword>